<evidence type="ECO:0000256" key="1">
    <source>
        <dbReference type="SAM" id="MobiDB-lite"/>
    </source>
</evidence>
<feature type="region of interest" description="Disordered" evidence="1">
    <location>
        <begin position="38"/>
        <end position="58"/>
    </location>
</feature>
<dbReference type="OrthoDB" id="443495at2759"/>
<dbReference type="Proteomes" id="UP000601435">
    <property type="component" value="Unassembled WGS sequence"/>
</dbReference>
<protein>
    <submittedName>
        <fullName evidence="2">HMCN1 protein</fullName>
    </submittedName>
</protein>
<organism evidence="2 3">
    <name type="scientific">Symbiodinium necroappetens</name>
    <dbReference type="NCBI Taxonomy" id="1628268"/>
    <lineage>
        <taxon>Eukaryota</taxon>
        <taxon>Sar</taxon>
        <taxon>Alveolata</taxon>
        <taxon>Dinophyceae</taxon>
        <taxon>Suessiales</taxon>
        <taxon>Symbiodiniaceae</taxon>
        <taxon>Symbiodinium</taxon>
    </lineage>
</organism>
<accession>A0A812Z863</accession>
<comment type="caution">
    <text evidence="2">The sequence shown here is derived from an EMBL/GenBank/DDBJ whole genome shotgun (WGS) entry which is preliminary data.</text>
</comment>
<keyword evidence="3" id="KW-1185">Reference proteome</keyword>
<evidence type="ECO:0000313" key="2">
    <source>
        <dbReference type="EMBL" id="CAE7816961.1"/>
    </source>
</evidence>
<name>A0A812Z863_9DINO</name>
<reference evidence="2" key="1">
    <citation type="submission" date="2021-02" db="EMBL/GenBank/DDBJ databases">
        <authorList>
            <person name="Dougan E. K."/>
            <person name="Rhodes N."/>
            <person name="Thang M."/>
            <person name="Chan C."/>
        </authorList>
    </citation>
    <scope>NUCLEOTIDE SEQUENCE</scope>
</reference>
<evidence type="ECO:0000313" key="3">
    <source>
        <dbReference type="Proteomes" id="UP000601435"/>
    </source>
</evidence>
<proteinExistence type="predicted"/>
<dbReference type="AlphaFoldDB" id="A0A812Z863"/>
<gene>
    <name evidence="2" type="primary">HMCN1</name>
    <name evidence="2" type="ORF">SNEC2469_LOCUS24250</name>
</gene>
<dbReference type="EMBL" id="CAJNJA010046399">
    <property type="protein sequence ID" value="CAE7816961.1"/>
    <property type="molecule type" value="Genomic_DNA"/>
</dbReference>
<sequence>MTNYCRCHFHSFSLSLSSSLSELVGILPKVSGSLRPKLDPRQLTDIDGNPRELEPGEKPLELSTSCKDFVEVNKACDSEIEQFCQGMYYHGDTMTCLTQWTSQSDLSSGCVAALPKKGSGDDDEVDAEKAAWRAKKKAARQAAMDAIEKELGVHEIILSNLSPFPLPGTCLQTMVQRLESIESSEETLGDGGLLVPSLCFMSDPFANSSQIAKGPR</sequence>